<comment type="caution">
    <text evidence="2">The sequence shown here is derived from an EMBL/GenBank/DDBJ whole genome shotgun (WGS) entry which is preliminary data.</text>
</comment>
<feature type="transmembrane region" description="Helical" evidence="1">
    <location>
        <begin position="35"/>
        <end position="55"/>
    </location>
</feature>
<dbReference type="AlphaFoldDB" id="A0A972VY20"/>
<proteinExistence type="predicted"/>
<dbReference type="Proteomes" id="UP000754644">
    <property type="component" value="Unassembled WGS sequence"/>
</dbReference>
<organism evidence="2 3">
    <name type="scientific">SAR86 cluster bacterium</name>
    <dbReference type="NCBI Taxonomy" id="2030880"/>
    <lineage>
        <taxon>Bacteria</taxon>
        <taxon>Pseudomonadati</taxon>
        <taxon>Pseudomonadota</taxon>
        <taxon>Gammaproteobacteria</taxon>
        <taxon>SAR86 cluster</taxon>
    </lineage>
</organism>
<evidence type="ECO:0000313" key="2">
    <source>
        <dbReference type="EMBL" id="NQV65616.1"/>
    </source>
</evidence>
<feature type="non-terminal residue" evidence="2">
    <location>
        <position position="117"/>
    </location>
</feature>
<keyword evidence="1" id="KW-0472">Membrane</keyword>
<feature type="transmembrane region" description="Helical" evidence="1">
    <location>
        <begin position="67"/>
        <end position="88"/>
    </location>
</feature>
<keyword evidence="1" id="KW-1133">Transmembrane helix</keyword>
<sequence length="117" mass="12731">MATKPGLFNATVTEVNMADTGVDIQHQILVESLTFLYRAMPSAAAGHAIAASFIVVALHDAVPHLNLYVWLGVIICVSLIRLGTTLFVERRLMDAPIKKIQTWANILTALAFVQTSI</sequence>
<name>A0A972VY20_9GAMM</name>
<reference evidence="2" key="1">
    <citation type="submission" date="2020-05" db="EMBL/GenBank/DDBJ databases">
        <title>Sulfur intermediates as new biogeochemical hubs in an aquatic model microbial ecosystem.</title>
        <authorList>
            <person name="Vigneron A."/>
        </authorList>
    </citation>
    <scope>NUCLEOTIDE SEQUENCE</scope>
    <source>
        <strain evidence="2">Bin.250</strain>
    </source>
</reference>
<accession>A0A972VY20</accession>
<evidence type="ECO:0000313" key="3">
    <source>
        <dbReference type="Proteomes" id="UP000754644"/>
    </source>
</evidence>
<dbReference type="EMBL" id="JABMOJ010000359">
    <property type="protein sequence ID" value="NQV65616.1"/>
    <property type="molecule type" value="Genomic_DNA"/>
</dbReference>
<gene>
    <name evidence="2" type="ORF">HQ497_09645</name>
</gene>
<protein>
    <submittedName>
        <fullName evidence="2">Uncharacterized protein</fullName>
    </submittedName>
</protein>
<evidence type="ECO:0000256" key="1">
    <source>
        <dbReference type="SAM" id="Phobius"/>
    </source>
</evidence>
<keyword evidence="1" id="KW-0812">Transmembrane</keyword>